<evidence type="ECO:0000256" key="6">
    <source>
        <dbReference type="SAM" id="MobiDB-lite"/>
    </source>
</evidence>
<evidence type="ECO:0000313" key="8">
    <source>
        <dbReference type="EMBL" id="MCK2216981.1"/>
    </source>
</evidence>
<dbReference type="PRINTS" id="PR00420">
    <property type="entry name" value="RNGMNOXGNASE"/>
</dbReference>
<dbReference type="SUPFAM" id="SSF51905">
    <property type="entry name" value="FAD/NAD(P)-binding domain"/>
    <property type="match status" value="1"/>
</dbReference>
<comment type="caution">
    <text evidence="8">The sequence shown here is derived from an EMBL/GenBank/DDBJ whole genome shotgun (WGS) entry which is preliminary data.</text>
</comment>
<dbReference type="Pfam" id="PF01494">
    <property type="entry name" value="FAD_binding_3"/>
    <property type="match status" value="1"/>
</dbReference>
<dbReference type="RefSeq" id="WP_242380957.1">
    <property type="nucleotide sequence ID" value="NZ_JAKRKC020000001.1"/>
</dbReference>
<organism evidence="8 9">
    <name type="scientific">Actinomadura luzonensis</name>
    <dbReference type="NCBI Taxonomy" id="2805427"/>
    <lineage>
        <taxon>Bacteria</taxon>
        <taxon>Bacillati</taxon>
        <taxon>Actinomycetota</taxon>
        <taxon>Actinomycetes</taxon>
        <taxon>Streptosporangiales</taxon>
        <taxon>Thermomonosporaceae</taxon>
        <taxon>Actinomadura</taxon>
    </lineage>
</organism>
<dbReference type="EMBL" id="JAKRKC020000001">
    <property type="protein sequence ID" value="MCK2216981.1"/>
    <property type="molecule type" value="Genomic_DNA"/>
</dbReference>
<sequence>MAGQVRDADVVVVGGGIGGLANALALTLKGLRVRVLERAHRFGEVGAGLQIAPNCTRILHRWGLLEEVTSLGVRPEAIVMRDALGGDVLTRLDLRDVERRYGFPYLVIHRSDLHGALLRACRRAGVDLVDDVTVTGYEQTGEGAAAIHAGGREAGAVVVAADGLHSVARRLLSDDEPVSSAYVAYRGAVPFAQVAHLDVQPKDVVVHVGPRCHFVQYPLRHGEMFNQVAVFESPKALAGEADWGTPDELDAAFAATGERVRAALPLMWRDRWWRMFDREPIDTWVRGRVALTGDAAHPPLQYLAQGAVMAVEDAYVLAEHVARRTSAAGVDWDAALAAYDAVRPVHCRRVQTTARAWGRLWHHDGEEREWRDAVLRGRDVYDYTYVDWLFGPTALTPEELPPMFPGYDDGPAQSHYGAPKQGFRGRSPEDFGSAPTT</sequence>
<comment type="cofactor">
    <cofactor evidence="1">
        <name>FAD</name>
        <dbReference type="ChEBI" id="CHEBI:57692"/>
    </cofactor>
</comment>
<evidence type="ECO:0000256" key="3">
    <source>
        <dbReference type="ARBA" id="ARBA00022827"/>
    </source>
</evidence>
<evidence type="ECO:0000256" key="1">
    <source>
        <dbReference type="ARBA" id="ARBA00001974"/>
    </source>
</evidence>
<feature type="domain" description="FAD-binding" evidence="7">
    <location>
        <begin position="7"/>
        <end position="346"/>
    </location>
</feature>
<dbReference type="Gene3D" id="3.50.50.60">
    <property type="entry name" value="FAD/NAD(P)-binding domain"/>
    <property type="match status" value="1"/>
</dbReference>
<evidence type="ECO:0000256" key="2">
    <source>
        <dbReference type="ARBA" id="ARBA00022630"/>
    </source>
</evidence>
<dbReference type="InterPro" id="IPR036188">
    <property type="entry name" value="FAD/NAD-bd_sf"/>
</dbReference>
<dbReference type="PANTHER" id="PTHR13789:SF318">
    <property type="entry name" value="GERANYLGERANYL DIPHOSPHATE REDUCTASE"/>
    <property type="match status" value="1"/>
</dbReference>
<keyword evidence="3" id="KW-0274">FAD</keyword>
<dbReference type="SUPFAM" id="SSF54373">
    <property type="entry name" value="FAD-linked reductases, C-terminal domain"/>
    <property type="match status" value="1"/>
</dbReference>
<feature type="region of interest" description="Disordered" evidence="6">
    <location>
        <begin position="403"/>
        <end position="437"/>
    </location>
</feature>
<evidence type="ECO:0000256" key="4">
    <source>
        <dbReference type="ARBA" id="ARBA00023002"/>
    </source>
</evidence>
<keyword evidence="5 8" id="KW-0503">Monooxygenase</keyword>
<protein>
    <submittedName>
        <fullName evidence="8">FAD-dependent monooxygenase</fullName>
    </submittedName>
</protein>
<dbReference type="GO" id="GO:0004497">
    <property type="term" value="F:monooxygenase activity"/>
    <property type="evidence" value="ECO:0007669"/>
    <property type="project" value="UniProtKB-KW"/>
</dbReference>
<dbReference type="InterPro" id="IPR050493">
    <property type="entry name" value="FAD-dep_Monooxygenase_BioMet"/>
</dbReference>
<dbReference type="Proteomes" id="UP001317259">
    <property type="component" value="Unassembled WGS sequence"/>
</dbReference>
<name>A0ABT0FX95_9ACTN</name>
<gene>
    <name evidence="8" type="ORF">MF672_024770</name>
</gene>
<dbReference type="PANTHER" id="PTHR13789">
    <property type="entry name" value="MONOOXYGENASE"/>
    <property type="match status" value="1"/>
</dbReference>
<evidence type="ECO:0000313" key="9">
    <source>
        <dbReference type="Proteomes" id="UP001317259"/>
    </source>
</evidence>
<accession>A0ABT0FX95</accession>
<proteinExistence type="predicted"/>
<dbReference type="InterPro" id="IPR002938">
    <property type="entry name" value="FAD-bd"/>
</dbReference>
<keyword evidence="2" id="KW-0285">Flavoprotein</keyword>
<evidence type="ECO:0000259" key="7">
    <source>
        <dbReference type="Pfam" id="PF01494"/>
    </source>
</evidence>
<keyword evidence="4" id="KW-0560">Oxidoreductase</keyword>
<evidence type="ECO:0000256" key="5">
    <source>
        <dbReference type="ARBA" id="ARBA00023033"/>
    </source>
</evidence>
<reference evidence="8 9" key="1">
    <citation type="submission" date="2022-04" db="EMBL/GenBank/DDBJ databases">
        <title>Genome draft of Actinomadura sp. ATCC 31491.</title>
        <authorList>
            <person name="Shi X."/>
            <person name="Du Y."/>
        </authorList>
    </citation>
    <scope>NUCLEOTIDE SEQUENCE [LARGE SCALE GENOMIC DNA]</scope>
    <source>
        <strain evidence="8 9">ATCC 31491</strain>
    </source>
</reference>
<keyword evidence="9" id="KW-1185">Reference proteome</keyword>